<dbReference type="AlphaFoldDB" id="A0A2P7YPG9"/>
<sequence length="310" mass="35668">MDSLAGYTSDDDPDTQTTQVQSLPAFDNFVTYSENYAMKTKNLRSAFVCLPWKVRLEQRELIRLCYKRVLDRLFKEIPSLRTRYSFHCSIQSKQDIYGRYGMSQKSAMNSPHITLLPNLHGDQNDFQRLDHSLRKAVKAAEPAPTQLVQKLGGPLGDMLNRKEEIVSLRIDKNIMAFMSSKTGNFFIALNVIGPTQQMELAEKTYLRGLMRMVYEQVKPLGLKCQWEKFLGGAPSYNDDGLPEVNYHCLFLIGEAKSFEERLSRTQFDRVKKQVREVDIGDLVGDMKIEFDSLYLGSNTRVKNVYSLFKK</sequence>
<proteinExistence type="predicted"/>
<accession>A0A2P7YPG9</accession>
<dbReference type="VEuPathDB" id="FungiDB:C7M61_003113"/>
<dbReference type="EMBL" id="PYFQ01000007">
    <property type="protein sequence ID" value="PSK37867.1"/>
    <property type="molecule type" value="Genomic_DNA"/>
</dbReference>
<evidence type="ECO:0000313" key="1">
    <source>
        <dbReference type="EMBL" id="PSK37867.1"/>
    </source>
</evidence>
<gene>
    <name evidence="1" type="ORF">C7M61_003113</name>
</gene>
<evidence type="ECO:0000313" key="2">
    <source>
        <dbReference type="Proteomes" id="UP000241107"/>
    </source>
</evidence>
<protein>
    <recommendedName>
        <fullName evidence="3">U6 snRNA phosphodiesterase</fullName>
    </recommendedName>
</protein>
<keyword evidence="2" id="KW-1185">Reference proteome</keyword>
<name>A0A2P7YPG9_9ASCO</name>
<dbReference type="OrthoDB" id="4083188at2759"/>
<organism evidence="1 2">
    <name type="scientific">Candidozyma pseudohaemuli</name>
    <dbReference type="NCBI Taxonomy" id="418784"/>
    <lineage>
        <taxon>Eukaryota</taxon>
        <taxon>Fungi</taxon>
        <taxon>Dikarya</taxon>
        <taxon>Ascomycota</taxon>
        <taxon>Saccharomycotina</taxon>
        <taxon>Pichiomycetes</taxon>
        <taxon>Metschnikowiaceae</taxon>
        <taxon>Candidozyma</taxon>
    </lineage>
</organism>
<dbReference type="Proteomes" id="UP000241107">
    <property type="component" value="Unassembled WGS sequence"/>
</dbReference>
<dbReference type="RefSeq" id="XP_024713377.1">
    <property type="nucleotide sequence ID" value="XM_024858467.1"/>
</dbReference>
<evidence type="ECO:0008006" key="3">
    <source>
        <dbReference type="Google" id="ProtNLM"/>
    </source>
</evidence>
<dbReference type="GeneID" id="36566502"/>
<comment type="caution">
    <text evidence="1">The sequence shown here is derived from an EMBL/GenBank/DDBJ whole genome shotgun (WGS) entry which is preliminary data.</text>
</comment>
<reference evidence="1 2" key="1">
    <citation type="submission" date="2018-03" db="EMBL/GenBank/DDBJ databases">
        <title>Candida pseudohaemulonii genome assembly and annotation.</title>
        <authorList>
            <person name="Munoz J.F."/>
            <person name="Gade L.G."/>
            <person name="Chow N.A."/>
            <person name="Litvintseva A.P."/>
            <person name="Loparev V.N."/>
            <person name="Cuomo C.A."/>
        </authorList>
    </citation>
    <scope>NUCLEOTIDE SEQUENCE [LARGE SCALE GENOMIC DNA]</scope>
    <source>
        <strain evidence="1 2">B12108</strain>
    </source>
</reference>